<reference evidence="1" key="1">
    <citation type="journal article" date="2014" name="Nat. Commun.">
        <title>The tobacco genome sequence and its comparison with those of tomato and potato.</title>
        <authorList>
            <person name="Sierro N."/>
            <person name="Battey J.N."/>
            <person name="Ouadi S."/>
            <person name="Bakaher N."/>
            <person name="Bovet L."/>
            <person name="Willig A."/>
            <person name="Goepfert S."/>
            <person name="Peitsch M.C."/>
            <person name="Ivanov N.V."/>
        </authorList>
    </citation>
    <scope>NUCLEOTIDE SEQUENCE [LARGE SCALE GENOMIC DNA]</scope>
</reference>
<protein>
    <submittedName>
        <fullName evidence="2">UDP-glycosyltransferase 73C3-like</fullName>
    </submittedName>
</protein>
<proteinExistence type="predicted"/>
<accession>A0AC58SMX3</accession>
<dbReference type="Proteomes" id="UP000790787">
    <property type="component" value="Chromosome 2"/>
</dbReference>
<dbReference type="RefSeq" id="XP_075086329.1">
    <property type="nucleotide sequence ID" value="XM_075230228.1"/>
</dbReference>
<organism evidence="1 2">
    <name type="scientific">Nicotiana tabacum</name>
    <name type="common">Common tobacco</name>
    <dbReference type="NCBI Taxonomy" id="4097"/>
    <lineage>
        <taxon>Eukaryota</taxon>
        <taxon>Viridiplantae</taxon>
        <taxon>Streptophyta</taxon>
        <taxon>Embryophyta</taxon>
        <taxon>Tracheophyta</taxon>
        <taxon>Spermatophyta</taxon>
        <taxon>Magnoliopsida</taxon>
        <taxon>eudicotyledons</taxon>
        <taxon>Gunneridae</taxon>
        <taxon>Pentapetalae</taxon>
        <taxon>asterids</taxon>
        <taxon>lamiids</taxon>
        <taxon>Solanales</taxon>
        <taxon>Solanaceae</taxon>
        <taxon>Nicotianoideae</taxon>
        <taxon>Nicotianeae</taxon>
        <taxon>Nicotiana</taxon>
    </lineage>
</organism>
<sequence>MISQDKQLHFLLIPLMSQSHIIPLTDFAKLLAQHGINVSIITTPLNAQRYKSLITQSLKFNLKIQLIPLHFPCEELGLPKGCENMDSLPSTNLYKEFFLACETLKKPLEKIIQKLETKPSCIVSTGGLSWTQEIADKFKIPRYVFQTISCFALLCSQEIETRNSQLPNETTTKQSDDVQSVVHQIKWSQNLARGTLINTFDELEPFYVDEYKKIMKNVFCVGPVSLCNKKVDEIINRGNEGSVDNEHSYLTWLNSMKPKSVVYVSFGSLCHMSFLQIKEIGLGLESSNVPFVWIIRGLNVSSEVKKWLSDENFEEKVKGRGIIIKGWAPQLMILSHPSVGGFLTHCGWNSTLEGITCGVPMITFPMFADQFYNEKLIVDVLKIGIRVGIEEKNKVLVKKEEVKKAINQLMNEGFESKERRKRTKELAIMSKEAMQESGSSYLNIKLLIQDVMQLVNN</sequence>
<evidence type="ECO:0000313" key="1">
    <source>
        <dbReference type="Proteomes" id="UP000790787"/>
    </source>
</evidence>
<evidence type="ECO:0000313" key="2">
    <source>
        <dbReference type="RefSeq" id="XP_075086329.1"/>
    </source>
</evidence>
<name>A0AC58SMX3_TOBAC</name>
<gene>
    <name evidence="2" type="primary">LOC107778097</name>
</gene>
<reference evidence="2" key="2">
    <citation type="submission" date="2025-08" db="UniProtKB">
        <authorList>
            <consortium name="RefSeq"/>
        </authorList>
    </citation>
    <scope>IDENTIFICATION</scope>
    <source>
        <tissue evidence="2">Leaf</tissue>
    </source>
</reference>
<keyword evidence="1" id="KW-1185">Reference proteome</keyword>